<evidence type="ECO:0000256" key="1">
    <source>
        <dbReference type="SAM" id="Phobius"/>
    </source>
</evidence>
<accession>A0A9X2HE22</accession>
<name>A0A9X2HE22_9SPHN</name>
<feature type="transmembrane region" description="Helical" evidence="1">
    <location>
        <begin position="77"/>
        <end position="95"/>
    </location>
</feature>
<dbReference type="Proteomes" id="UP001139451">
    <property type="component" value="Unassembled WGS sequence"/>
</dbReference>
<gene>
    <name evidence="2" type="ORF">M9978_01610</name>
</gene>
<dbReference type="EMBL" id="JAMLDX010000001">
    <property type="protein sequence ID" value="MCP3729113.1"/>
    <property type="molecule type" value="Genomic_DNA"/>
</dbReference>
<dbReference type="RefSeq" id="WP_254291100.1">
    <property type="nucleotide sequence ID" value="NZ_JAMLDX010000001.1"/>
</dbReference>
<protein>
    <submittedName>
        <fullName evidence="2">Uncharacterized protein</fullName>
    </submittedName>
</protein>
<comment type="caution">
    <text evidence="2">The sequence shown here is derived from an EMBL/GenBank/DDBJ whole genome shotgun (WGS) entry which is preliminary data.</text>
</comment>
<feature type="transmembrane region" description="Helical" evidence="1">
    <location>
        <begin position="107"/>
        <end position="125"/>
    </location>
</feature>
<sequence length="145" mass="15480">MSIILPLAAIPAVLIREAMMGVEPSDALVASDAPLSEIAIAIGWFAVPLAFAAIHLWRYRGGATMLPLFGRGWVNALLALASLLLSALFLLAAAVGTEVPEPHGWPFAIWFTAAALYFQALRAAAVRRSLADKPSARDELVKVFD</sequence>
<keyword evidence="1" id="KW-0812">Transmembrane</keyword>
<proteinExistence type="predicted"/>
<keyword evidence="1" id="KW-0472">Membrane</keyword>
<reference evidence="2" key="1">
    <citation type="submission" date="2022-05" db="EMBL/GenBank/DDBJ databases">
        <title>Sphingomonas sp. strain MG17 Genome sequencing and assembly.</title>
        <authorList>
            <person name="Kim I."/>
        </authorList>
    </citation>
    <scope>NUCLEOTIDE SEQUENCE</scope>
    <source>
        <strain evidence="2">MG17</strain>
    </source>
</reference>
<keyword evidence="1" id="KW-1133">Transmembrane helix</keyword>
<feature type="transmembrane region" description="Helical" evidence="1">
    <location>
        <begin position="37"/>
        <end position="57"/>
    </location>
</feature>
<evidence type="ECO:0000313" key="3">
    <source>
        <dbReference type="Proteomes" id="UP001139451"/>
    </source>
</evidence>
<organism evidence="2 3">
    <name type="scientific">Sphingomonas tagetis</name>
    <dbReference type="NCBI Taxonomy" id="2949092"/>
    <lineage>
        <taxon>Bacteria</taxon>
        <taxon>Pseudomonadati</taxon>
        <taxon>Pseudomonadota</taxon>
        <taxon>Alphaproteobacteria</taxon>
        <taxon>Sphingomonadales</taxon>
        <taxon>Sphingomonadaceae</taxon>
        <taxon>Sphingomonas</taxon>
    </lineage>
</organism>
<dbReference type="AlphaFoldDB" id="A0A9X2HE22"/>
<keyword evidence="3" id="KW-1185">Reference proteome</keyword>
<evidence type="ECO:0000313" key="2">
    <source>
        <dbReference type="EMBL" id="MCP3729113.1"/>
    </source>
</evidence>